<dbReference type="Gene3D" id="3.30.2080.10">
    <property type="entry name" value="GH92 mannosidase domain"/>
    <property type="match status" value="1"/>
</dbReference>
<dbReference type="InterPro" id="IPR014718">
    <property type="entry name" value="GH-type_carb-bd"/>
</dbReference>
<dbReference type="AlphaFoldDB" id="A0A556MBT0"/>
<dbReference type="Proteomes" id="UP000318733">
    <property type="component" value="Unassembled WGS sequence"/>
</dbReference>
<reference evidence="7 8" key="1">
    <citation type="submission" date="2019-07" db="EMBL/GenBank/DDBJ databases">
        <authorList>
            <person name="Huq M.A."/>
        </authorList>
    </citation>
    <scope>NUCLEOTIDE SEQUENCE [LARGE SCALE GENOMIC DNA]</scope>
    <source>
        <strain evidence="7 8">MAH-19</strain>
    </source>
</reference>
<dbReference type="GO" id="GO:0005829">
    <property type="term" value="C:cytosol"/>
    <property type="evidence" value="ECO:0007669"/>
    <property type="project" value="TreeGrafter"/>
</dbReference>
<dbReference type="GO" id="GO:0000224">
    <property type="term" value="F:peptide-N4-(N-acetyl-beta-glucosaminyl)asparagine amidase activity"/>
    <property type="evidence" value="ECO:0007669"/>
    <property type="project" value="TreeGrafter"/>
</dbReference>
<dbReference type="OrthoDB" id="9758101at2"/>
<feature type="domain" description="Glycosyl hydrolase family 92" evidence="5">
    <location>
        <begin position="224"/>
        <end position="712"/>
    </location>
</feature>
<accession>A0A556MBT0</accession>
<dbReference type="Pfam" id="PF07971">
    <property type="entry name" value="Glyco_hydro_92"/>
    <property type="match status" value="1"/>
</dbReference>
<evidence type="ECO:0000256" key="2">
    <source>
        <dbReference type="ARBA" id="ARBA00011245"/>
    </source>
</evidence>
<evidence type="ECO:0000256" key="3">
    <source>
        <dbReference type="ARBA" id="ARBA00022837"/>
    </source>
</evidence>
<protein>
    <submittedName>
        <fullName evidence="7">Glycoside hydrolase family 92 protein</fullName>
    </submittedName>
</protein>
<dbReference type="FunFam" id="3.30.2080.10:FF:000001">
    <property type="entry name" value="Alpha-1,2-mannosidase subfamily"/>
    <property type="match status" value="1"/>
</dbReference>
<keyword evidence="7" id="KW-0378">Hydrolase</keyword>
<dbReference type="GO" id="GO:0030246">
    <property type="term" value="F:carbohydrate binding"/>
    <property type="evidence" value="ECO:0007669"/>
    <property type="project" value="InterPro"/>
</dbReference>
<name>A0A556MBT0_9SPHI</name>
<dbReference type="SUPFAM" id="SSF48208">
    <property type="entry name" value="Six-hairpin glycosidases"/>
    <property type="match status" value="1"/>
</dbReference>
<dbReference type="PANTHER" id="PTHR12143">
    <property type="entry name" value="PEPTIDE N-GLYCANASE PNGASE -RELATED"/>
    <property type="match status" value="1"/>
</dbReference>
<dbReference type="InterPro" id="IPR005887">
    <property type="entry name" value="GH92_a_mannosidase_put"/>
</dbReference>
<feature type="signal peptide" evidence="4">
    <location>
        <begin position="1"/>
        <end position="20"/>
    </location>
</feature>
<dbReference type="RefSeq" id="WP_144250394.1">
    <property type="nucleotide sequence ID" value="NZ_VLPK01000005.1"/>
</dbReference>
<comment type="caution">
    <text evidence="7">The sequence shown here is derived from an EMBL/GenBank/DDBJ whole genome shotgun (WGS) entry which is preliminary data.</text>
</comment>
<dbReference type="EMBL" id="VLPK01000005">
    <property type="protein sequence ID" value="TSJ37360.1"/>
    <property type="molecule type" value="Genomic_DNA"/>
</dbReference>
<feature type="chain" id="PRO_5021906206" evidence="4">
    <location>
        <begin position="21"/>
        <end position="739"/>
    </location>
</feature>
<dbReference type="Gene3D" id="1.20.1610.10">
    <property type="entry name" value="alpha-1,2-mannosidases domains"/>
    <property type="match status" value="1"/>
</dbReference>
<gene>
    <name evidence="7" type="ORF">FO440_21610</name>
</gene>
<keyword evidence="4" id="KW-0732">Signal</keyword>
<evidence type="ECO:0000256" key="1">
    <source>
        <dbReference type="ARBA" id="ARBA00001913"/>
    </source>
</evidence>
<dbReference type="NCBIfam" id="TIGR01180">
    <property type="entry name" value="aman2_put"/>
    <property type="match status" value="1"/>
</dbReference>
<keyword evidence="8" id="KW-1185">Reference proteome</keyword>
<comment type="cofactor">
    <cofactor evidence="1">
        <name>Ca(2+)</name>
        <dbReference type="ChEBI" id="CHEBI:29108"/>
    </cofactor>
</comment>
<dbReference type="InterPro" id="IPR012939">
    <property type="entry name" value="Glyco_hydro_92"/>
</dbReference>
<evidence type="ECO:0000259" key="6">
    <source>
        <dbReference type="Pfam" id="PF17678"/>
    </source>
</evidence>
<dbReference type="InterPro" id="IPR008928">
    <property type="entry name" value="6-hairpin_glycosidase_sf"/>
</dbReference>
<proteinExistence type="predicted"/>
<feature type="domain" description="Glycosyl hydrolase family 92 N-terminal" evidence="6">
    <location>
        <begin position="29"/>
        <end position="199"/>
    </location>
</feature>
<dbReference type="InterPro" id="IPR041371">
    <property type="entry name" value="GH92_N"/>
</dbReference>
<evidence type="ECO:0000313" key="7">
    <source>
        <dbReference type="EMBL" id="TSJ37360.1"/>
    </source>
</evidence>
<dbReference type="GO" id="GO:0006516">
    <property type="term" value="P:glycoprotein catabolic process"/>
    <property type="evidence" value="ECO:0007669"/>
    <property type="project" value="TreeGrafter"/>
</dbReference>
<dbReference type="Gene3D" id="1.20.1050.60">
    <property type="entry name" value="alpha-1,2-mannosidase"/>
    <property type="match status" value="1"/>
</dbReference>
<evidence type="ECO:0000313" key="8">
    <source>
        <dbReference type="Proteomes" id="UP000318733"/>
    </source>
</evidence>
<dbReference type="InterPro" id="IPR050883">
    <property type="entry name" value="PNGase"/>
</dbReference>
<sequence length="739" mass="84031">MKNFNTVFIALMAFGLTAAAQQKKSNLSYVDPSIGGVGLILEPTRPTVQLPNQLIRVFPVRKDQLDDQVSYFPLTVASHRVVSLFSFMPLNGPDKAELWDKKEVYNYEVLTPYYYKSELGDVGNLIEFAPSEKSGFFKIAFKENANNYLRLGILNEDGQITIADKRTLTGTEVFRGMKAYFYAETDGDIAEAASKASANKKDMLVKAPKNVSFKYAISYISIEQARQNLLKEIPGWDFAKVKNTAYREWDKVMSQVNVEGGTLAQKRVFYTSLYRCYERMVDINEHGQYYSGYDHQVHKSAQPFFVDNWIWDTYIALGPLHMILDPKKEQQKINSYITMYQQGGWMPSFALIFGDWPAMTGNHAASWMADAWFKGLRSFDLKTAYEGLRKNSLDATLLPWNNGPATVLDSFYNKHGYMPGLHYGEAETVPQVENVWEKRQAVSVTLENSFSDWNIGRLAAELNLPKDEDLFMSRSKNYQNVFRKDKGFMWAKDKDGNWIDNMDPKSAGREFFTENNAYTYNWVVKHDLKGLFNLMGGTKQAENKLDNLFREDLGTAKFIFWKTQPDASGLVGQFVMGNEPSFHIPYLYNYMGAPWKTQKRIRMLLNTWYTDNLFGIPGDEDGGGMTSFVVFSMMGFFPVTPGIPVYNIGSPVFTKVTINLPNGKKFTINAANSSSDNKYIQSATLNGSELNKPWFTHTDLVNGATINFKMGNKPNRNWGSTIKDAPPSDGNSLYLNNKW</sequence>
<evidence type="ECO:0000256" key="4">
    <source>
        <dbReference type="SAM" id="SignalP"/>
    </source>
</evidence>
<dbReference type="PANTHER" id="PTHR12143:SF43">
    <property type="entry name" value="PUTATIVE-RELATED"/>
    <property type="match status" value="1"/>
</dbReference>
<dbReference type="GO" id="GO:0005975">
    <property type="term" value="P:carbohydrate metabolic process"/>
    <property type="evidence" value="ECO:0007669"/>
    <property type="project" value="InterPro"/>
</dbReference>
<keyword evidence="3" id="KW-0106">Calcium</keyword>
<evidence type="ECO:0000259" key="5">
    <source>
        <dbReference type="Pfam" id="PF07971"/>
    </source>
</evidence>
<comment type="subunit">
    <text evidence="2">Monomer.</text>
</comment>
<organism evidence="7 8">
    <name type="scientific">Mucilaginibacter corticis</name>
    <dbReference type="NCBI Taxonomy" id="2597670"/>
    <lineage>
        <taxon>Bacteria</taxon>
        <taxon>Pseudomonadati</taxon>
        <taxon>Bacteroidota</taxon>
        <taxon>Sphingobacteriia</taxon>
        <taxon>Sphingobacteriales</taxon>
        <taxon>Sphingobacteriaceae</taxon>
        <taxon>Mucilaginibacter</taxon>
    </lineage>
</organism>
<dbReference type="Pfam" id="PF17678">
    <property type="entry name" value="Glyco_hydro_92N"/>
    <property type="match status" value="1"/>
</dbReference>
<dbReference type="Gene3D" id="2.70.98.10">
    <property type="match status" value="1"/>
</dbReference>